<feature type="transmembrane region" description="Helical" evidence="2">
    <location>
        <begin position="283"/>
        <end position="303"/>
    </location>
</feature>
<protein>
    <submittedName>
        <fullName evidence="3">Uncharacterized protein</fullName>
    </submittedName>
</protein>
<dbReference type="RefSeq" id="XP_030842103.1">
    <property type="nucleotide sequence ID" value="XM_030986243.1"/>
</dbReference>
<dbReference type="PANTHER" id="PTHR11360">
    <property type="entry name" value="MONOCARBOXYLATE TRANSPORTER"/>
    <property type="match status" value="1"/>
</dbReference>
<feature type="transmembrane region" description="Helical" evidence="2">
    <location>
        <begin position="343"/>
        <end position="362"/>
    </location>
</feature>
<dbReference type="AlphaFoldDB" id="A0A7M7SZ83"/>
<evidence type="ECO:0000256" key="2">
    <source>
        <dbReference type="SAM" id="Phobius"/>
    </source>
</evidence>
<dbReference type="Gene3D" id="1.20.1250.20">
    <property type="entry name" value="MFS general substrate transporter like domains"/>
    <property type="match status" value="1"/>
</dbReference>
<keyword evidence="2" id="KW-0812">Transmembrane</keyword>
<name>A0A7M7SZ83_STRPU</name>
<proteinExistence type="predicted"/>
<dbReference type="SUPFAM" id="SSF103473">
    <property type="entry name" value="MFS general substrate transporter"/>
    <property type="match status" value="1"/>
</dbReference>
<sequence length="407" mass="44212">MSKSLQTTSTELGTALGIFVAFTFLAGIGNSIMWMTCFIVLTRLAGENFNLLFSLAMCGYPVGMVLLPFLAEELLAVYSWRDVLLILSGLYLNLIPCVMIIKVPLDQEEHASRTETALQGGIPSDDASHSTLYKRVQGAEGGYCQDINNDSDSDYVDQDRHAETLSSSTTNQDLVKSDSNNLSIDDEPSAKHGPLDISGFLRRIVVWWRSSEFYANPLLFFNILSYGMHEFVFTGWHVFLLPHALQRGTSTRNTIIIALSAAVGDLFGRISVGVLTHKLVDPINMYLALTVLNISALVCDGFLPYFFGMLVTSCSSGSAIAGRAVLGPLGIKAIVSGENLPMVIGVLYVASGCGGLLGGYAAGLIADRVSSFDASFRLLAVVDIFTFTSMVMPKLVRRLYQIVHSTQ</sequence>
<dbReference type="InterPro" id="IPR036259">
    <property type="entry name" value="MFS_trans_sf"/>
</dbReference>
<feature type="transmembrane region" description="Helical" evidence="2">
    <location>
        <begin position="254"/>
        <end position="276"/>
    </location>
</feature>
<dbReference type="EnsemblMetazoa" id="XM_030986243">
    <property type="protein sequence ID" value="XP_030842103"/>
    <property type="gene ID" value="LOC100893965"/>
</dbReference>
<feature type="region of interest" description="Disordered" evidence="1">
    <location>
        <begin position="158"/>
        <end position="188"/>
    </location>
</feature>
<feature type="compositionally biased region" description="Polar residues" evidence="1">
    <location>
        <begin position="164"/>
        <end position="183"/>
    </location>
</feature>
<keyword evidence="2" id="KW-0472">Membrane</keyword>
<dbReference type="Proteomes" id="UP000007110">
    <property type="component" value="Unassembled WGS sequence"/>
</dbReference>
<feature type="transmembrane region" description="Helical" evidence="2">
    <location>
        <begin position="218"/>
        <end position="239"/>
    </location>
</feature>
<dbReference type="GeneID" id="100893965"/>
<keyword evidence="4" id="KW-1185">Reference proteome</keyword>
<feature type="transmembrane region" description="Helical" evidence="2">
    <location>
        <begin position="83"/>
        <end position="105"/>
    </location>
</feature>
<feature type="transmembrane region" description="Helical" evidence="2">
    <location>
        <begin position="49"/>
        <end position="71"/>
    </location>
</feature>
<reference evidence="3" key="2">
    <citation type="submission" date="2021-01" db="UniProtKB">
        <authorList>
            <consortium name="EnsemblMetazoa"/>
        </authorList>
    </citation>
    <scope>IDENTIFICATION</scope>
</reference>
<feature type="transmembrane region" description="Helical" evidence="2">
    <location>
        <begin position="12"/>
        <end position="42"/>
    </location>
</feature>
<dbReference type="PANTHER" id="PTHR11360:SF303">
    <property type="entry name" value="MAJOR FACILITATOR SUPERFAMILY (MFS) PROFILE DOMAIN-CONTAINING PROTEIN"/>
    <property type="match status" value="1"/>
</dbReference>
<dbReference type="Pfam" id="PF07690">
    <property type="entry name" value="MFS_1"/>
    <property type="match status" value="1"/>
</dbReference>
<feature type="transmembrane region" description="Helical" evidence="2">
    <location>
        <begin position="374"/>
        <end position="392"/>
    </location>
</feature>
<reference evidence="4" key="1">
    <citation type="submission" date="2015-02" db="EMBL/GenBank/DDBJ databases">
        <title>Genome sequencing for Strongylocentrotus purpuratus.</title>
        <authorList>
            <person name="Murali S."/>
            <person name="Liu Y."/>
            <person name="Vee V."/>
            <person name="English A."/>
            <person name="Wang M."/>
            <person name="Skinner E."/>
            <person name="Han Y."/>
            <person name="Muzny D.M."/>
            <person name="Worley K.C."/>
            <person name="Gibbs R.A."/>
        </authorList>
    </citation>
    <scope>NUCLEOTIDE SEQUENCE</scope>
</reference>
<evidence type="ECO:0000256" key="1">
    <source>
        <dbReference type="SAM" id="MobiDB-lite"/>
    </source>
</evidence>
<accession>A0A7M7SZ83</accession>
<dbReference type="InterPro" id="IPR011701">
    <property type="entry name" value="MFS"/>
</dbReference>
<keyword evidence="2" id="KW-1133">Transmembrane helix</keyword>
<evidence type="ECO:0000313" key="3">
    <source>
        <dbReference type="EnsemblMetazoa" id="XP_030842103"/>
    </source>
</evidence>
<organism evidence="3 4">
    <name type="scientific">Strongylocentrotus purpuratus</name>
    <name type="common">Purple sea urchin</name>
    <dbReference type="NCBI Taxonomy" id="7668"/>
    <lineage>
        <taxon>Eukaryota</taxon>
        <taxon>Metazoa</taxon>
        <taxon>Echinodermata</taxon>
        <taxon>Eleutherozoa</taxon>
        <taxon>Echinozoa</taxon>
        <taxon>Echinoidea</taxon>
        <taxon>Euechinoidea</taxon>
        <taxon>Echinacea</taxon>
        <taxon>Camarodonta</taxon>
        <taxon>Echinidea</taxon>
        <taxon>Strongylocentrotidae</taxon>
        <taxon>Strongylocentrotus</taxon>
    </lineage>
</organism>
<dbReference type="GO" id="GO:0022857">
    <property type="term" value="F:transmembrane transporter activity"/>
    <property type="evidence" value="ECO:0007669"/>
    <property type="project" value="InterPro"/>
</dbReference>
<dbReference type="InterPro" id="IPR050327">
    <property type="entry name" value="Proton-linked_MCT"/>
</dbReference>
<evidence type="ECO:0000313" key="4">
    <source>
        <dbReference type="Proteomes" id="UP000007110"/>
    </source>
</evidence>